<dbReference type="InterPro" id="IPR023298">
    <property type="entry name" value="ATPase_P-typ_TM_dom_sf"/>
</dbReference>
<dbReference type="CDD" id="cd02094">
    <property type="entry name" value="P-type_ATPase_Cu-like"/>
    <property type="match status" value="1"/>
</dbReference>
<dbReference type="SUPFAM" id="SSF81653">
    <property type="entry name" value="Calcium ATPase, transduction domain A"/>
    <property type="match status" value="1"/>
</dbReference>
<dbReference type="NCBIfam" id="TIGR00003">
    <property type="entry name" value="copper ion binding protein"/>
    <property type="match status" value="2"/>
</dbReference>
<dbReference type="SUPFAM" id="SSF56784">
    <property type="entry name" value="HAD-like"/>
    <property type="match status" value="1"/>
</dbReference>
<dbReference type="RefSeq" id="WP_166180657.1">
    <property type="nucleotide sequence ID" value="NZ_CP045120.1"/>
</dbReference>
<evidence type="ECO:0000256" key="21">
    <source>
        <dbReference type="ARBA" id="ARBA00033239"/>
    </source>
</evidence>
<comment type="subcellular location">
    <subcellularLocation>
        <location evidence="1">Cell membrane</location>
        <topology evidence="1">Multi-pass membrane protein</topology>
    </subcellularLocation>
</comment>
<keyword evidence="13 27" id="KW-0067">ATP-binding</keyword>
<dbReference type="NCBIfam" id="TIGR01494">
    <property type="entry name" value="ATPase_P-type"/>
    <property type="match status" value="1"/>
</dbReference>
<dbReference type="SFLD" id="SFLDS00003">
    <property type="entry name" value="Haloacid_Dehalogenase"/>
    <property type="match status" value="1"/>
</dbReference>
<dbReference type="FunFam" id="3.30.70.100:FF:000001">
    <property type="entry name" value="ATPase copper transporting beta"/>
    <property type="match status" value="1"/>
</dbReference>
<dbReference type="CDD" id="cd00371">
    <property type="entry name" value="HMA"/>
    <property type="match status" value="2"/>
</dbReference>
<evidence type="ECO:0000256" key="12">
    <source>
        <dbReference type="ARBA" id="ARBA00022796"/>
    </source>
</evidence>
<keyword evidence="9 27" id="KW-0479">Metal-binding</keyword>
<evidence type="ECO:0000256" key="28">
    <source>
        <dbReference type="SAM" id="MobiDB-lite"/>
    </source>
</evidence>
<dbReference type="InterPro" id="IPR018303">
    <property type="entry name" value="ATPase_P-typ_P_site"/>
</dbReference>
<feature type="region of interest" description="Disordered" evidence="28">
    <location>
        <begin position="145"/>
        <end position="167"/>
    </location>
</feature>
<evidence type="ECO:0000256" key="17">
    <source>
        <dbReference type="ARBA" id="ARBA00023008"/>
    </source>
</evidence>
<feature type="domain" description="HMA" evidence="29">
    <location>
        <begin position="17"/>
        <end position="83"/>
    </location>
</feature>
<feature type="transmembrane region" description="Helical" evidence="27">
    <location>
        <begin position="822"/>
        <end position="844"/>
    </location>
</feature>
<dbReference type="FunFam" id="3.40.50.1000:FF:000144">
    <property type="entry name" value="copper-transporting ATPase 1 isoform X2"/>
    <property type="match status" value="1"/>
</dbReference>
<dbReference type="InterPro" id="IPR023214">
    <property type="entry name" value="HAD_sf"/>
</dbReference>
<dbReference type="Gene3D" id="3.40.50.1000">
    <property type="entry name" value="HAD superfamily/HAD-like"/>
    <property type="match status" value="1"/>
</dbReference>
<keyword evidence="11 27" id="KW-0547">Nucleotide-binding</keyword>
<keyword evidence="19 27" id="KW-0472">Membrane</keyword>
<dbReference type="InterPro" id="IPR036163">
    <property type="entry name" value="HMA_dom_sf"/>
</dbReference>
<dbReference type="FunFam" id="2.70.150.10:FF:000020">
    <property type="entry name" value="Copper-exporting P-type ATPase A"/>
    <property type="match status" value="1"/>
</dbReference>
<evidence type="ECO:0000256" key="22">
    <source>
        <dbReference type="ARBA" id="ARBA00037427"/>
    </source>
</evidence>
<dbReference type="EMBL" id="CP045120">
    <property type="protein sequence ID" value="QIN85393.1"/>
    <property type="molecule type" value="Genomic_DNA"/>
</dbReference>
<dbReference type="Proteomes" id="UP000501452">
    <property type="component" value="Plasmid unnamed1"/>
</dbReference>
<dbReference type="PRINTS" id="PR00942">
    <property type="entry name" value="CUATPASEI"/>
</dbReference>
<feature type="domain" description="HMA" evidence="29">
    <location>
        <begin position="85"/>
        <end position="151"/>
    </location>
</feature>
<gene>
    <name evidence="30" type="ORF">GBA63_22040</name>
</gene>
<comment type="function">
    <text evidence="24">Necessary for copper homeostasis and likely functions as a copper exporter. Also required for full virulence.</text>
</comment>
<dbReference type="Gene3D" id="2.70.150.10">
    <property type="entry name" value="Calcium-transporting ATPase, cytoplasmic transduction domain A"/>
    <property type="match status" value="1"/>
</dbReference>
<dbReference type="Pfam" id="PF00702">
    <property type="entry name" value="Hydrolase"/>
    <property type="match status" value="1"/>
</dbReference>
<dbReference type="SFLD" id="SFLDF00027">
    <property type="entry name" value="p-type_atpase"/>
    <property type="match status" value="1"/>
</dbReference>
<dbReference type="InterPro" id="IPR023299">
    <property type="entry name" value="ATPase_P-typ_cyto_dom_N"/>
</dbReference>
<keyword evidence="18" id="KW-0406">Ion transport</keyword>
<evidence type="ECO:0000256" key="6">
    <source>
        <dbReference type="ARBA" id="ARBA00022475"/>
    </source>
</evidence>
<feature type="transmembrane region" description="Helical" evidence="27">
    <location>
        <begin position="428"/>
        <end position="450"/>
    </location>
</feature>
<dbReference type="GO" id="GO:0016887">
    <property type="term" value="F:ATP hydrolysis activity"/>
    <property type="evidence" value="ECO:0007669"/>
    <property type="project" value="InterPro"/>
</dbReference>
<keyword evidence="5" id="KW-0813">Transport</keyword>
<protein>
    <recommendedName>
        <fullName evidence="4">Copper-exporting P-type ATPase</fullName>
        <ecNumber evidence="3">7.2.2.8</ecNumber>
    </recommendedName>
    <alternativeName>
        <fullName evidence="20">Copper-exporting P-type ATPase A</fullName>
    </alternativeName>
    <alternativeName>
        <fullName evidence="21">Cu(+)-exporting ATPase</fullName>
    </alternativeName>
    <alternativeName>
        <fullName evidence="25">Probable copper-exporting P-type ATPase V</fullName>
    </alternativeName>
    <alternativeName>
        <fullName evidence="26">Probable copper-transporting ATPase SynA</fullName>
    </alternativeName>
</protein>
<evidence type="ECO:0000256" key="4">
    <source>
        <dbReference type="ARBA" id="ARBA00015102"/>
    </source>
</evidence>
<evidence type="ECO:0000313" key="31">
    <source>
        <dbReference type="Proteomes" id="UP000501452"/>
    </source>
</evidence>
<keyword evidence="7" id="KW-0597">Phosphoprotein</keyword>
<dbReference type="InterPro" id="IPR006122">
    <property type="entry name" value="HMA_Cu_ion-bd"/>
</dbReference>
<dbReference type="EC" id="7.2.2.8" evidence="3"/>
<evidence type="ECO:0000256" key="16">
    <source>
        <dbReference type="ARBA" id="ARBA00022989"/>
    </source>
</evidence>
<dbReference type="FunFam" id="3.30.70.100:FF:000005">
    <property type="entry name" value="Copper-exporting P-type ATPase A"/>
    <property type="match status" value="1"/>
</dbReference>
<evidence type="ECO:0000256" key="2">
    <source>
        <dbReference type="ARBA" id="ARBA00006024"/>
    </source>
</evidence>
<keyword evidence="12" id="KW-0187">Copper transport</keyword>
<evidence type="ECO:0000256" key="26">
    <source>
        <dbReference type="ARBA" id="ARBA00069640"/>
    </source>
</evidence>
<dbReference type="PANTHER" id="PTHR43520">
    <property type="entry name" value="ATP7, ISOFORM B"/>
    <property type="match status" value="1"/>
</dbReference>
<dbReference type="PROSITE" id="PS50846">
    <property type="entry name" value="HMA_2"/>
    <property type="match status" value="2"/>
</dbReference>
<comment type="similarity">
    <text evidence="2 27">Belongs to the cation transport ATPase (P-type) (TC 3.A.3) family. Type IB subfamily.</text>
</comment>
<keyword evidence="17" id="KW-0186">Copper</keyword>
<evidence type="ECO:0000256" key="3">
    <source>
        <dbReference type="ARBA" id="ARBA00012517"/>
    </source>
</evidence>
<dbReference type="InterPro" id="IPR008250">
    <property type="entry name" value="ATPase_P-typ_transduc_dom_A_sf"/>
</dbReference>
<evidence type="ECO:0000256" key="25">
    <source>
        <dbReference type="ARBA" id="ARBA00068364"/>
    </source>
</evidence>
<dbReference type="KEGG" id="rub:GBA63_22040"/>
<proteinExistence type="inferred from homology"/>
<dbReference type="InterPro" id="IPR001757">
    <property type="entry name" value="P_typ_ATPase"/>
</dbReference>
<feature type="transmembrane region" description="Helical" evidence="27">
    <location>
        <begin position="245"/>
        <end position="270"/>
    </location>
</feature>
<evidence type="ECO:0000256" key="1">
    <source>
        <dbReference type="ARBA" id="ARBA00004651"/>
    </source>
</evidence>
<dbReference type="SUPFAM" id="SSF55008">
    <property type="entry name" value="HMA, heavy metal-associated domain"/>
    <property type="match status" value="2"/>
</dbReference>
<evidence type="ECO:0000256" key="20">
    <source>
        <dbReference type="ARBA" id="ARBA00029719"/>
    </source>
</evidence>
<feature type="transmembrane region" description="Helical" evidence="27">
    <location>
        <begin position="207"/>
        <end position="224"/>
    </location>
</feature>
<accession>A0A6G8QG21</accession>
<feature type="transmembrane region" description="Helical" evidence="27">
    <location>
        <begin position="178"/>
        <end position="201"/>
    </location>
</feature>
<evidence type="ECO:0000256" key="27">
    <source>
        <dbReference type="RuleBase" id="RU362081"/>
    </source>
</evidence>
<keyword evidence="31" id="KW-1185">Reference proteome</keyword>
<evidence type="ECO:0000256" key="18">
    <source>
        <dbReference type="ARBA" id="ARBA00023065"/>
    </source>
</evidence>
<dbReference type="SUPFAM" id="SSF81665">
    <property type="entry name" value="Calcium ATPase, transmembrane domain M"/>
    <property type="match status" value="1"/>
</dbReference>
<evidence type="ECO:0000256" key="23">
    <source>
        <dbReference type="ARBA" id="ARBA00049289"/>
    </source>
</evidence>
<dbReference type="Pfam" id="PF00122">
    <property type="entry name" value="E1-E2_ATPase"/>
    <property type="match status" value="1"/>
</dbReference>
<dbReference type="PANTHER" id="PTHR43520:SF8">
    <property type="entry name" value="P-TYPE CU(+) TRANSPORTER"/>
    <property type="match status" value="1"/>
</dbReference>
<keyword evidence="15" id="KW-1278">Translocase</keyword>
<evidence type="ECO:0000259" key="29">
    <source>
        <dbReference type="PROSITE" id="PS50846"/>
    </source>
</evidence>
<dbReference type="AlphaFoldDB" id="A0A6G8QG21"/>
<dbReference type="GO" id="GO:0005507">
    <property type="term" value="F:copper ion binding"/>
    <property type="evidence" value="ECO:0007669"/>
    <property type="project" value="InterPro"/>
</dbReference>
<dbReference type="Gene3D" id="3.40.1110.10">
    <property type="entry name" value="Calcium-transporting ATPase, cytoplasmic domain N"/>
    <property type="match status" value="1"/>
</dbReference>
<evidence type="ECO:0000256" key="15">
    <source>
        <dbReference type="ARBA" id="ARBA00022967"/>
    </source>
</evidence>
<evidence type="ECO:0000256" key="13">
    <source>
        <dbReference type="ARBA" id="ARBA00022840"/>
    </source>
</evidence>
<keyword evidence="30" id="KW-0614">Plasmid</keyword>
<reference evidence="30 31" key="1">
    <citation type="submission" date="2019-10" db="EMBL/GenBank/DDBJ databases">
        <title>Rubrobacter sp nov SCSIO 52090 isolated from a deep-sea sediment in the South China Sea.</title>
        <authorList>
            <person name="Chen R.W."/>
        </authorList>
    </citation>
    <scope>NUCLEOTIDE SEQUENCE [LARGE SCALE GENOMIC DNA]</scope>
    <source>
        <strain evidence="30 31">SCSIO 52909</strain>
        <plasmid evidence="30 31">unnamed1</plasmid>
    </source>
</reference>
<comment type="function">
    <text evidence="22">Involved in copper transport.</text>
</comment>
<dbReference type="GO" id="GO:0005886">
    <property type="term" value="C:plasma membrane"/>
    <property type="evidence" value="ECO:0007669"/>
    <property type="project" value="UniProtKB-SubCell"/>
</dbReference>
<evidence type="ECO:0000256" key="19">
    <source>
        <dbReference type="ARBA" id="ARBA00023136"/>
    </source>
</evidence>
<evidence type="ECO:0000256" key="7">
    <source>
        <dbReference type="ARBA" id="ARBA00022553"/>
    </source>
</evidence>
<evidence type="ECO:0000256" key="8">
    <source>
        <dbReference type="ARBA" id="ARBA00022692"/>
    </source>
</evidence>
<feature type="transmembrane region" description="Helical" evidence="27">
    <location>
        <begin position="780"/>
        <end position="802"/>
    </location>
</feature>
<keyword evidence="14" id="KW-0460">Magnesium</keyword>
<dbReference type="GO" id="GO:0005524">
    <property type="term" value="F:ATP binding"/>
    <property type="evidence" value="ECO:0007669"/>
    <property type="project" value="UniProtKB-UniRule"/>
</dbReference>
<dbReference type="InterPro" id="IPR017969">
    <property type="entry name" value="Heavy-metal-associated_CS"/>
</dbReference>
<dbReference type="GO" id="GO:0055070">
    <property type="term" value="P:copper ion homeostasis"/>
    <property type="evidence" value="ECO:0007669"/>
    <property type="project" value="TreeGrafter"/>
</dbReference>
<evidence type="ECO:0000256" key="14">
    <source>
        <dbReference type="ARBA" id="ARBA00022842"/>
    </source>
</evidence>
<evidence type="ECO:0000256" key="5">
    <source>
        <dbReference type="ARBA" id="ARBA00022448"/>
    </source>
</evidence>
<evidence type="ECO:0000256" key="24">
    <source>
        <dbReference type="ARBA" id="ARBA00057500"/>
    </source>
</evidence>
<dbReference type="InterPro" id="IPR044492">
    <property type="entry name" value="P_typ_ATPase_HD_dom"/>
</dbReference>
<dbReference type="NCBIfam" id="TIGR01511">
    <property type="entry name" value="ATPase-IB1_Cu"/>
    <property type="match status" value="1"/>
</dbReference>
<evidence type="ECO:0000256" key="11">
    <source>
        <dbReference type="ARBA" id="ARBA00022741"/>
    </source>
</evidence>
<keyword evidence="16 27" id="KW-1133">Transmembrane helix</keyword>
<feature type="transmembrane region" description="Helical" evidence="27">
    <location>
        <begin position="276"/>
        <end position="294"/>
    </location>
</feature>
<dbReference type="InterPro" id="IPR006121">
    <property type="entry name" value="HMA_dom"/>
</dbReference>
<organism evidence="30 31">
    <name type="scientific">Rubrobacter tropicus</name>
    <dbReference type="NCBI Taxonomy" id="2653851"/>
    <lineage>
        <taxon>Bacteria</taxon>
        <taxon>Bacillati</taxon>
        <taxon>Actinomycetota</taxon>
        <taxon>Rubrobacteria</taxon>
        <taxon>Rubrobacterales</taxon>
        <taxon>Rubrobacteraceae</taxon>
        <taxon>Rubrobacter</taxon>
    </lineage>
</organism>
<keyword evidence="10" id="KW-0677">Repeat</keyword>
<sequence>MVKKVRGVVPVGEQIGSVVTIPVTGMTCASCVRRVEKALSSKEGVESASVNFAAEKATVEYDPKATGPEDLVGTIEGAGYGADVREASFGVTGMTCASCVGRVERALWKVPGVLDASVNLASEKASVRDLRGEAEQRDLKEAVEGAGYGVASPGEEEGGEAAPEDAHERGYRELKRDFVVATALTVPILIGSLPHMLGLSIPLPMPVLNWTLLALATPVQFWAGRRFYRGAWGALKHGQANMSTLVALGTSAAYLYSAAATVAPGLFAGAGDRAEVYFDTSALIITLILLGRLLEARARGRTNEAIKKLAGLRAKTARVIRGGEEADVPVEEVEVGDVVVVRPGEKVPVDGRVVWGTSAVDEAMITGEYIPVTKRIGDGVIGATINATGSFRMEATKVGKDTALSQIIRMVEEAQGSKAPIQRLADRVSAVFVPAVIVAALATFGVWLAFGPEPAFTFALLNTVAVLIIACPCAMGLATPTSIMVGTGKGAESGILIKGGEALEGAHKLDTIVLDKTGTLTRGEPVLTDVAVTNGVPDEDLLRLVASAERGSEHPLGEAIVKGARGRGLSLSDAEGFEAVTGAGVRARVEGREVLVGNRRFLEASLAQSLAESAVGEDGLVPMGEELARGGKTPMFVAIDGQPAGLVAVADTVREESREAVDRLRSLGLEVAMLTGDNRRTAEAIARQLGIDRALAEVRPGDKAEEVKRLQAEGRRVGMVGDGINDAPALAQADVGVAIGTGADVAMEAADLTLIGGDVRGVARAIKLSKATVRNIRQNLFWAFAYNVALIPVAAGVLYPLFAGEAGGVPGALRPFLGEYGFLNPILAAAAMALSSVTVLTNALRLRRTKVV</sequence>
<dbReference type="SFLD" id="SFLDG00002">
    <property type="entry name" value="C1.7:_P-type_atpase_like"/>
    <property type="match status" value="1"/>
</dbReference>
<evidence type="ECO:0000256" key="9">
    <source>
        <dbReference type="ARBA" id="ARBA00022723"/>
    </source>
</evidence>
<geneLocation type="plasmid" evidence="30 31">
    <name>unnamed1</name>
</geneLocation>
<feature type="compositionally biased region" description="Acidic residues" evidence="28">
    <location>
        <begin position="154"/>
        <end position="163"/>
    </location>
</feature>
<name>A0A6G8QG21_9ACTN</name>
<evidence type="ECO:0000256" key="10">
    <source>
        <dbReference type="ARBA" id="ARBA00022737"/>
    </source>
</evidence>
<keyword evidence="8 27" id="KW-0812">Transmembrane</keyword>
<comment type="catalytic activity">
    <reaction evidence="23">
        <text>Cu(+)(in) + ATP + H2O = Cu(+)(out) + ADP + phosphate + H(+)</text>
        <dbReference type="Rhea" id="RHEA:25792"/>
        <dbReference type="ChEBI" id="CHEBI:15377"/>
        <dbReference type="ChEBI" id="CHEBI:15378"/>
        <dbReference type="ChEBI" id="CHEBI:30616"/>
        <dbReference type="ChEBI" id="CHEBI:43474"/>
        <dbReference type="ChEBI" id="CHEBI:49552"/>
        <dbReference type="ChEBI" id="CHEBI:456216"/>
        <dbReference type="EC" id="7.2.2.8"/>
    </reaction>
</comment>
<dbReference type="InterPro" id="IPR036412">
    <property type="entry name" value="HAD-like_sf"/>
</dbReference>
<feature type="transmembrane region" description="Helical" evidence="27">
    <location>
        <begin position="456"/>
        <end position="479"/>
    </location>
</feature>
<dbReference type="SUPFAM" id="SSF81660">
    <property type="entry name" value="Metal cation-transporting ATPase, ATP-binding domain N"/>
    <property type="match status" value="1"/>
</dbReference>
<dbReference type="PROSITE" id="PS00154">
    <property type="entry name" value="ATPASE_E1_E2"/>
    <property type="match status" value="1"/>
</dbReference>
<dbReference type="GO" id="GO:0043682">
    <property type="term" value="F:P-type divalent copper transporter activity"/>
    <property type="evidence" value="ECO:0007669"/>
    <property type="project" value="TreeGrafter"/>
</dbReference>
<dbReference type="Pfam" id="PF00403">
    <property type="entry name" value="HMA"/>
    <property type="match status" value="2"/>
</dbReference>
<evidence type="ECO:0000313" key="30">
    <source>
        <dbReference type="EMBL" id="QIN85393.1"/>
    </source>
</evidence>
<dbReference type="PROSITE" id="PS01047">
    <property type="entry name" value="HMA_1"/>
    <property type="match status" value="2"/>
</dbReference>
<dbReference type="Gene3D" id="3.30.70.100">
    <property type="match status" value="2"/>
</dbReference>
<keyword evidence="6 27" id="KW-1003">Cell membrane</keyword>
<dbReference type="PRINTS" id="PR00119">
    <property type="entry name" value="CATATPASE"/>
</dbReference>
<dbReference type="InterPro" id="IPR059000">
    <property type="entry name" value="ATPase_P-type_domA"/>
</dbReference>
<dbReference type="InterPro" id="IPR027256">
    <property type="entry name" value="P-typ_ATPase_IB"/>
</dbReference>
<dbReference type="GO" id="GO:0140581">
    <property type="term" value="F:P-type monovalent copper transporter activity"/>
    <property type="evidence" value="ECO:0007669"/>
    <property type="project" value="UniProtKB-EC"/>
</dbReference>
<dbReference type="NCBIfam" id="TIGR01525">
    <property type="entry name" value="ATPase-IB_hvy"/>
    <property type="match status" value="1"/>
</dbReference>